<gene>
    <name evidence="3" type="ORF">AF335_03480</name>
    <name evidence="2" type="ORF">FHS36_000991</name>
</gene>
<dbReference type="Proteomes" id="UP000528608">
    <property type="component" value="Unassembled WGS sequence"/>
</dbReference>
<evidence type="ECO:0000313" key="2">
    <source>
        <dbReference type="EMBL" id="MBB5117585.1"/>
    </source>
</evidence>
<organism evidence="3 4">
    <name type="scientific">Streptomyces eurocidicus</name>
    <name type="common">Streptoverticillium eurocidicus</name>
    <dbReference type="NCBI Taxonomy" id="66423"/>
    <lineage>
        <taxon>Bacteria</taxon>
        <taxon>Bacillati</taxon>
        <taxon>Actinomycetota</taxon>
        <taxon>Actinomycetes</taxon>
        <taxon>Kitasatosporales</taxon>
        <taxon>Streptomycetaceae</taxon>
        <taxon>Streptomyces</taxon>
    </lineage>
</organism>
<evidence type="ECO:0000313" key="4">
    <source>
        <dbReference type="Proteomes" id="UP000235945"/>
    </source>
</evidence>
<dbReference type="EMBL" id="JACHJF010000002">
    <property type="protein sequence ID" value="MBB5117585.1"/>
    <property type="molecule type" value="Genomic_DNA"/>
</dbReference>
<proteinExistence type="predicted"/>
<dbReference type="AlphaFoldDB" id="A0A2N8P321"/>
<evidence type="ECO:0000313" key="5">
    <source>
        <dbReference type="Proteomes" id="UP000528608"/>
    </source>
</evidence>
<accession>A0A2N8P321</accession>
<keyword evidence="4" id="KW-1185">Reference proteome</keyword>
<evidence type="ECO:0000313" key="3">
    <source>
        <dbReference type="EMBL" id="PNE35409.1"/>
    </source>
</evidence>
<dbReference type="RefSeq" id="WP_244926893.1">
    <property type="nucleotide sequence ID" value="NZ_JACHJF010000002.1"/>
</dbReference>
<sequence>MKLLPRWLISLSAVATLFASAGCSSDDSARVAAPDPAPPEKQAQLCRALNKELPEVIDEKKRRPVSPASDFTAAWGRPSISLRCGVRRPLLVTEGYKYYRPNSPTIEIRDVEWLPEEQSDGSVRLTTSKRTAWVEVTIPAKYAGLSGEFSMLFDLSDAVRETIPFGYIE</sequence>
<feature type="chain" id="PRO_5042698272" description="Lipoprotein" evidence="1">
    <location>
        <begin position="22"/>
        <end position="169"/>
    </location>
</feature>
<dbReference type="PROSITE" id="PS51257">
    <property type="entry name" value="PROKAR_LIPOPROTEIN"/>
    <property type="match status" value="1"/>
</dbReference>
<protein>
    <recommendedName>
        <fullName evidence="6">Lipoprotein</fullName>
    </recommendedName>
</protein>
<evidence type="ECO:0008006" key="6">
    <source>
        <dbReference type="Google" id="ProtNLM"/>
    </source>
</evidence>
<dbReference type="InterPro" id="IPR021903">
    <property type="entry name" value="DUF3515"/>
</dbReference>
<reference evidence="2 5" key="3">
    <citation type="submission" date="2020-08" db="EMBL/GenBank/DDBJ databases">
        <title>Genomic Encyclopedia of Type Strains, Phase III (KMG-III): the genomes of soil and plant-associated and newly described type strains.</title>
        <authorList>
            <person name="Whitman W."/>
        </authorList>
    </citation>
    <scope>NUCLEOTIDE SEQUENCE [LARGE SCALE GENOMIC DNA]</scope>
    <source>
        <strain evidence="2 5">CECT 3259</strain>
    </source>
</reference>
<feature type="signal peptide" evidence="1">
    <location>
        <begin position="1"/>
        <end position="21"/>
    </location>
</feature>
<keyword evidence="1" id="KW-0732">Signal</keyword>
<dbReference type="Pfam" id="PF12028">
    <property type="entry name" value="DUF3515"/>
    <property type="match status" value="1"/>
</dbReference>
<dbReference type="EMBL" id="LGUI01000001">
    <property type="protein sequence ID" value="PNE35409.1"/>
    <property type="molecule type" value="Genomic_DNA"/>
</dbReference>
<name>A0A2N8P321_STREU</name>
<comment type="caution">
    <text evidence="3">The sequence shown here is derived from an EMBL/GenBank/DDBJ whole genome shotgun (WGS) entry which is preliminary data.</text>
</comment>
<evidence type="ECO:0000256" key="1">
    <source>
        <dbReference type="SAM" id="SignalP"/>
    </source>
</evidence>
<reference evidence="4" key="1">
    <citation type="submission" date="2015-07" db="EMBL/GenBank/DDBJ databases">
        <authorList>
            <person name="Graham D.E."/>
            <person name="Giannone R.J."/>
            <person name="Gulvik C.A."/>
            <person name="Hettich R.L."/>
            <person name="Klingeman D.M."/>
            <person name="Mahan K.M."/>
            <person name="Parry R.J."/>
            <person name="Spain J.C."/>
        </authorList>
    </citation>
    <scope>NUCLEOTIDE SEQUENCE [LARGE SCALE GENOMIC DNA]</scope>
    <source>
        <strain evidence="4">ATCC 27428</strain>
    </source>
</reference>
<reference evidence="3" key="2">
    <citation type="submission" date="2015-07" db="EMBL/GenBank/DDBJ databases">
        <authorList>
            <person name="Noorani M."/>
        </authorList>
    </citation>
    <scope>NUCLEOTIDE SEQUENCE [LARGE SCALE GENOMIC DNA]</scope>
    <source>
        <strain evidence="3">ATCC 27428</strain>
    </source>
</reference>
<dbReference type="Proteomes" id="UP000235945">
    <property type="component" value="Unassembled WGS sequence"/>
</dbReference>